<dbReference type="InterPro" id="IPR002818">
    <property type="entry name" value="DJ-1/PfpI"/>
</dbReference>
<evidence type="ECO:0000313" key="3">
    <source>
        <dbReference type="EMBL" id="MCH6165679.1"/>
    </source>
</evidence>
<feature type="domain" description="DJ-1/PfpI" evidence="2">
    <location>
        <begin position="8"/>
        <end position="177"/>
    </location>
</feature>
<protein>
    <submittedName>
        <fullName evidence="3">Type 1 glutamine amidotransferase</fullName>
    </submittedName>
</protein>
<dbReference type="SUPFAM" id="SSF52317">
    <property type="entry name" value="Class I glutamine amidotransferase-like"/>
    <property type="match status" value="1"/>
</dbReference>
<name>A0ABS9TAX0_9PSEU</name>
<dbReference type="Gene3D" id="3.40.50.880">
    <property type="match status" value="1"/>
</dbReference>
<keyword evidence="3" id="KW-0315">Glutamine amidotransferase</keyword>
<proteinExistence type="inferred from homology"/>
<dbReference type="PROSITE" id="PS51276">
    <property type="entry name" value="PEPTIDASE_C56_PFPI"/>
    <property type="match status" value="1"/>
</dbReference>
<evidence type="ECO:0000313" key="4">
    <source>
        <dbReference type="Proteomes" id="UP001299970"/>
    </source>
</evidence>
<dbReference type="CDD" id="cd03134">
    <property type="entry name" value="GATase1_PfpI_like"/>
    <property type="match status" value="1"/>
</dbReference>
<dbReference type="InterPro" id="IPR029062">
    <property type="entry name" value="Class_I_gatase-like"/>
</dbReference>
<evidence type="ECO:0000259" key="2">
    <source>
        <dbReference type="Pfam" id="PF01965"/>
    </source>
</evidence>
<dbReference type="InterPro" id="IPR006286">
    <property type="entry name" value="C56_PfpI-like"/>
</dbReference>
<accession>A0ABS9TAX0</accession>
<dbReference type="NCBIfam" id="TIGR01382">
    <property type="entry name" value="PfpI"/>
    <property type="match status" value="1"/>
</dbReference>
<dbReference type="PANTHER" id="PTHR42733">
    <property type="entry name" value="DJ-1 PROTEIN"/>
    <property type="match status" value="1"/>
</dbReference>
<dbReference type="RefSeq" id="WP_241035703.1">
    <property type="nucleotide sequence ID" value="NZ_BAAAJF010000024.1"/>
</dbReference>
<comment type="caution">
    <text evidence="3">The sequence shown here is derived from an EMBL/GenBank/DDBJ whole genome shotgun (WGS) entry which is preliminary data.</text>
</comment>
<dbReference type="Proteomes" id="UP001299970">
    <property type="component" value="Unassembled WGS sequence"/>
</dbReference>
<dbReference type="Pfam" id="PF01965">
    <property type="entry name" value="DJ-1_PfpI"/>
    <property type="match status" value="1"/>
</dbReference>
<dbReference type="PANTHER" id="PTHR42733:SF12">
    <property type="entry name" value="PROTEINASE"/>
    <property type="match status" value="1"/>
</dbReference>
<gene>
    <name evidence="3" type="ORF">MMF94_08300</name>
</gene>
<reference evidence="3 4" key="1">
    <citation type="submission" date="2022-03" db="EMBL/GenBank/DDBJ databases">
        <title>Pseudonocardia alaer sp. nov., a novel actinomycete isolated from reed forest soil.</title>
        <authorList>
            <person name="Wang L."/>
        </authorList>
    </citation>
    <scope>NUCLEOTIDE SEQUENCE [LARGE SCALE GENOMIC DNA]</scope>
    <source>
        <strain evidence="3 4">Y-16303</strain>
    </source>
</reference>
<keyword evidence="4" id="KW-1185">Reference proteome</keyword>
<organism evidence="3 4">
    <name type="scientific">Pseudonocardia alaniniphila</name>
    <dbReference type="NCBI Taxonomy" id="75291"/>
    <lineage>
        <taxon>Bacteria</taxon>
        <taxon>Bacillati</taxon>
        <taxon>Actinomycetota</taxon>
        <taxon>Actinomycetes</taxon>
        <taxon>Pseudonocardiales</taxon>
        <taxon>Pseudonocardiaceae</taxon>
        <taxon>Pseudonocardia</taxon>
    </lineage>
</organism>
<dbReference type="EMBL" id="JAKXMK010000006">
    <property type="protein sequence ID" value="MCH6165679.1"/>
    <property type="molecule type" value="Genomic_DNA"/>
</dbReference>
<evidence type="ECO:0000256" key="1">
    <source>
        <dbReference type="ARBA" id="ARBA00008542"/>
    </source>
</evidence>
<sequence>MGSELQGKTIAILATDGVERVELEQPRGALYGAGARSDLLSIHPGEIQARQFDMVSAGTFPVDRQVSDANVDDYEALLLPGGTVNPDQLRMNADAVEFVKAFIATGKPVAAICHGPWTLVEADVVRGRRITSWPSVRTDLRNAGAEVVDEEVVIDGQFTTSRSPADLPAFCRAIVEQFAGAPVSR</sequence>
<comment type="similarity">
    <text evidence="1">Belongs to the peptidase C56 family.</text>
</comment>